<dbReference type="InterPro" id="IPR004408">
    <property type="entry name" value="Biotin_CoA_COase_ligase"/>
</dbReference>
<accession>A0A077E8Q2</accession>
<dbReference type="SUPFAM" id="SSF55681">
    <property type="entry name" value="Class II aaRS and biotin synthetases"/>
    <property type="match status" value="1"/>
</dbReference>
<dbReference type="AlphaFoldDB" id="A0A077E8Q2"/>
<evidence type="ECO:0000313" key="4">
    <source>
        <dbReference type="Proteomes" id="UP000028933"/>
    </source>
</evidence>
<proteinExistence type="predicted"/>
<dbReference type="KEGG" id="eao:BD94_0176"/>
<dbReference type="EMBL" id="CP007547">
    <property type="protein sequence ID" value="AIL43951.1"/>
    <property type="molecule type" value="Genomic_DNA"/>
</dbReference>
<keyword evidence="1 3" id="KW-0436">Ligase</keyword>
<dbReference type="GO" id="GO:0004077">
    <property type="term" value="F:biotin--[biotin carboxyl-carrier protein] ligase activity"/>
    <property type="evidence" value="ECO:0007669"/>
    <property type="project" value="InterPro"/>
</dbReference>
<dbReference type="PANTHER" id="PTHR12835:SF5">
    <property type="entry name" value="BIOTIN--PROTEIN LIGASE"/>
    <property type="match status" value="1"/>
</dbReference>
<dbReference type="STRING" id="1338011.BD94_0176"/>
<name>A0A077E8Q2_9FLAO</name>
<dbReference type="PROSITE" id="PS51733">
    <property type="entry name" value="BPL_LPL_CATALYTIC"/>
    <property type="match status" value="1"/>
</dbReference>
<dbReference type="HOGENOM" id="CLU_051096_3_1_10"/>
<dbReference type="RefSeq" id="WP_009086567.1">
    <property type="nucleotide sequence ID" value="NZ_CP007547.1"/>
</dbReference>
<protein>
    <submittedName>
        <fullName evidence="3">Biotin-protein ligase/Biotin operon repressor</fullName>
    </submittedName>
</protein>
<dbReference type="Gene3D" id="3.30.930.10">
    <property type="entry name" value="Bira Bifunctional Protein, Domain 2"/>
    <property type="match status" value="1"/>
</dbReference>
<dbReference type="InterPro" id="IPR004143">
    <property type="entry name" value="BPL_LPL_catalytic"/>
</dbReference>
<reference evidence="3" key="2">
    <citation type="journal article" date="2015" name="Genome Biol. Evol.">
        <title>Complete Genome Sequence and Transcriptomic Analysis of the Novel Pathogen Elizabethkingia anophelis in Response to Oxidative Stress.</title>
        <authorList>
            <person name="Li Y."/>
            <person name="Liu Y."/>
            <person name="Chew S.C."/>
            <person name="Tay M."/>
            <person name="Salido M.M."/>
            <person name="Teo J."/>
            <person name="Lauro F.M."/>
            <person name="Givskov M."/>
            <person name="Yang L."/>
        </authorList>
    </citation>
    <scope>NUCLEOTIDE SEQUENCE</scope>
    <source>
        <strain evidence="3">NUHP1</strain>
    </source>
</reference>
<reference evidence="3" key="1">
    <citation type="journal article" date="2013" name="Lancet">
        <title>First case of E anophelis outbreak in an intensive-care unit.</title>
        <authorList>
            <person name="Teo J."/>
            <person name="Tan S.Y."/>
            <person name="Tay M."/>
            <person name="Ding Y."/>
            <person name="Kjelleberg S."/>
            <person name="Givskov M."/>
            <person name="Lin R.T."/>
            <person name="Yang L."/>
        </authorList>
    </citation>
    <scope>NUCLEOTIDE SEQUENCE [LARGE SCALE GENOMIC DNA]</scope>
    <source>
        <strain evidence="3">NUHP1</strain>
    </source>
</reference>
<dbReference type="GeneID" id="56685281"/>
<dbReference type="CDD" id="cd16442">
    <property type="entry name" value="BPL"/>
    <property type="match status" value="1"/>
</dbReference>
<gene>
    <name evidence="3" type="ORF">BD94_0176</name>
</gene>
<dbReference type="Pfam" id="PF03099">
    <property type="entry name" value="BPL_LplA_LipB"/>
    <property type="match status" value="1"/>
</dbReference>
<feature type="domain" description="BPL/LPL catalytic" evidence="2">
    <location>
        <begin position="1"/>
        <end position="175"/>
    </location>
</feature>
<sequence>MNSLLYLTSIGSTNDIVSELANPNATGISSVYTFDQTKGRGQYGNTWKIPKDKNVAYSFILPTKLVRLSPNLFNFYTALLLRDFIVKITDKEAKVKWPNDIILQNKKIVGILIEKITVEHVDYYIAGFGVNVLQDNFEEITKAGSIKTQTGLSFDLHQFAEGMHNHFSEQLVQFPSDEEVLARYNEALFRKDQISVFEINNIRQNGIIRYVDKDGYLNVELENEDEMKKFFHKEITLLY</sequence>
<evidence type="ECO:0000259" key="2">
    <source>
        <dbReference type="PROSITE" id="PS51733"/>
    </source>
</evidence>
<evidence type="ECO:0000256" key="1">
    <source>
        <dbReference type="ARBA" id="ARBA00022598"/>
    </source>
</evidence>
<dbReference type="eggNOG" id="COG0340">
    <property type="taxonomic scope" value="Bacteria"/>
</dbReference>
<dbReference type="GO" id="GO:0005737">
    <property type="term" value="C:cytoplasm"/>
    <property type="evidence" value="ECO:0007669"/>
    <property type="project" value="TreeGrafter"/>
</dbReference>
<organism evidence="3 4">
    <name type="scientific">Elizabethkingia anophelis NUHP1</name>
    <dbReference type="NCBI Taxonomy" id="1338011"/>
    <lineage>
        <taxon>Bacteria</taxon>
        <taxon>Pseudomonadati</taxon>
        <taxon>Bacteroidota</taxon>
        <taxon>Flavobacteriia</taxon>
        <taxon>Flavobacteriales</taxon>
        <taxon>Weeksellaceae</taxon>
        <taxon>Elizabethkingia</taxon>
    </lineage>
</organism>
<evidence type="ECO:0000313" key="3">
    <source>
        <dbReference type="EMBL" id="AIL43951.1"/>
    </source>
</evidence>
<dbReference type="Proteomes" id="UP000028933">
    <property type="component" value="Chromosome"/>
</dbReference>
<dbReference type="InterPro" id="IPR045864">
    <property type="entry name" value="aa-tRNA-synth_II/BPL/LPL"/>
</dbReference>
<dbReference type="PANTHER" id="PTHR12835">
    <property type="entry name" value="BIOTIN PROTEIN LIGASE"/>
    <property type="match status" value="1"/>
</dbReference>
<dbReference type="NCBIfam" id="TIGR00121">
    <property type="entry name" value="birA_ligase"/>
    <property type="match status" value="1"/>
</dbReference>